<feature type="compositionally biased region" description="Polar residues" evidence="1">
    <location>
        <begin position="201"/>
        <end position="210"/>
    </location>
</feature>
<dbReference type="Proteomes" id="UP000054279">
    <property type="component" value="Unassembled WGS sequence"/>
</dbReference>
<dbReference type="HOGENOM" id="CLU_479939_0_0_1"/>
<organism evidence="3 4">
    <name type="scientific">Sphaerobolus stellatus (strain SS14)</name>
    <dbReference type="NCBI Taxonomy" id="990650"/>
    <lineage>
        <taxon>Eukaryota</taxon>
        <taxon>Fungi</taxon>
        <taxon>Dikarya</taxon>
        <taxon>Basidiomycota</taxon>
        <taxon>Agaricomycotina</taxon>
        <taxon>Agaricomycetes</taxon>
        <taxon>Phallomycetidae</taxon>
        <taxon>Geastrales</taxon>
        <taxon>Sphaerobolaceae</taxon>
        <taxon>Sphaerobolus</taxon>
    </lineage>
</organism>
<evidence type="ECO:0000313" key="3">
    <source>
        <dbReference type="EMBL" id="KIJ47003.1"/>
    </source>
</evidence>
<feature type="compositionally biased region" description="Polar residues" evidence="1">
    <location>
        <begin position="219"/>
        <end position="230"/>
    </location>
</feature>
<feature type="compositionally biased region" description="Polar residues" evidence="1">
    <location>
        <begin position="270"/>
        <end position="289"/>
    </location>
</feature>
<dbReference type="OrthoDB" id="3148220at2759"/>
<feature type="compositionally biased region" description="Basic residues" evidence="1">
    <location>
        <begin position="291"/>
        <end position="301"/>
    </location>
</feature>
<feature type="compositionally biased region" description="Acidic residues" evidence="1">
    <location>
        <begin position="131"/>
        <end position="142"/>
    </location>
</feature>
<feature type="compositionally biased region" description="Basic residues" evidence="1">
    <location>
        <begin position="85"/>
        <end position="102"/>
    </location>
</feature>
<evidence type="ECO:0000259" key="2">
    <source>
        <dbReference type="Pfam" id="PF20149"/>
    </source>
</evidence>
<dbReference type="InterPro" id="IPR045341">
    <property type="entry name" value="DUF6532"/>
</dbReference>
<name>A0A0C9W5F1_SPHS4</name>
<keyword evidence="4" id="KW-1185">Reference proteome</keyword>
<evidence type="ECO:0000256" key="1">
    <source>
        <dbReference type="SAM" id="MobiDB-lite"/>
    </source>
</evidence>
<dbReference type="Pfam" id="PF20149">
    <property type="entry name" value="DUF6532"/>
    <property type="match status" value="1"/>
</dbReference>
<proteinExistence type="predicted"/>
<protein>
    <recommendedName>
        <fullName evidence="2">DUF6532 domain-containing protein</fullName>
    </recommendedName>
</protein>
<feature type="compositionally biased region" description="Polar residues" evidence="1">
    <location>
        <begin position="20"/>
        <end position="50"/>
    </location>
</feature>
<evidence type="ECO:0000313" key="4">
    <source>
        <dbReference type="Proteomes" id="UP000054279"/>
    </source>
</evidence>
<reference evidence="3 4" key="1">
    <citation type="submission" date="2014-06" db="EMBL/GenBank/DDBJ databases">
        <title>Evolutionary Origins and Diversification of the Mycorrhizal Mutualists.</title>
        <authorList>
            <consortium name="DOE Joint Genome Institute"/>
            <consortium name="Mycorrhizal Genomics Consortium"/>
            <person name="Kohler A."/>
            <person name="Kuo A."/>
            <person name="Nagy L.G."/>
            <person name="Floudas D."/>
            <person name="Copeland A."/>
            <person name="Barry K.W."/>
            <person name="Cichocki N."/>
            <person name="Veneault-Fourrey C."/>
            <person name="LaButti K."/>
            <person name="Lindquist E.A."/>
            <person name="Lipzen A."/>
            <person name="Lundell T."/>
            <person name="Morin E."/>
            <person name="Murat C."/>
            <person name="Riley R."/>
            <person name="Ohm R."/>
            <person name="Sun H."/>
            <person name="Tunlid A."/>
            <person name="Henrissat B."/>
            <person name="Grigoriev I.V."/>
            <person name="Hibbett D.S."/>
            <person name="Martin F."/>
        </authorList>
    </citation>
    <scope>NUCLEOTIDE SEQUENCE [LARGE SCALE GENOMIC DNA]</scope>
    <source>
        <strain evidence="3 4">SS14</strain>
    </source>
</reference>
<feature type="compositionally biased region" description="Basic and acidic residues" evidence="1">
    <location>
        <begin position="103"/>
        <end position="113"/>
    </location>
</feature>
<dbReference type="EMBL" id="KN837104">
    <property type="protein sequence ID" value="KIJ47003.1"/>
    <property type="molecule type" value="Genomic_DNA"/>
</dbReference>
<dbReference type="AlphaFoldDB" id="A0A0C9W5F1"/>
<feature type="region of interest" description="Disordered" evidence="1">
    <location>
        <begin position="196"/>
        <end position="230"/>
    </location>
</feature>
<feature type="region of interest" description="Disordered" evidence="1">
    <location>
        <begin position="20"/>
        <end position="145"/>
    </location>
</feature>
<feature type="compositionally biased region" description="Basic and acidic residues" evidence="1">
    <location>
        <begin position="63"/>
        <end position="73"/>
    </location>
</feature>
<gene>
    <name evidence="3" type="ORF">M422DRAFT_778254</name>
</gene>
<feature type="region of interest" description="Disordered" evidence="1">
    <location>
        <begin position="248"/>
        <end position="309"/>
    </location>
</feature>
<feature type="domain" description="DUF6532" evidence="2">
    <location>
        <begin position="318"/>
        <end position="512"/>
    </location>
</feature>
<sequence length="568" mass="65254">MAPTPLTIDLRQQNRLLSARVQQTRDTQATTKSRVLNNQPMYTTSIQGDQPSPPSQPASIRTRSRDGVAKLTEKGQIQQQDIEKTKKRREALQRKRQLHHRDQRPEKENEQPQRQRKKAAVEKFPPQCEPSDAELEDSEGQSDDQHYEPLGLIHILDLERTYSLPEKISFEGATSDDAVKTLHLKNPNITLSAFSGRRVVSSPTRSTQPVFESERHHTSPGQPSRQYWRESSNVEEDWINDDIRQLRGHKRSSVDSDHEESVIETKTRSDSLSQQASESYQSETSFNASKPQKRQRQKKEKPRAADLDDTSKIIVEQAIEEFQIRVCTEYAFPEKDPAELKSWAMDCWDNACDRYEQRLPLTKESRRLITERVSTIRSRVKDKVVLKLAGKYGFRDSMEDEDIQHNKMLATNLLKDFGYIYKDPEGLRGMYEHSIVAAVIASQFFNKKARSEGIEYSASFNPIPDALIALIFTAVHFAIERWKSGQYVHGGYFKESEYHTIYKQHLRGLERWRNFSPNTAKALARYQQKLFEFCSGRAGFDVSAPPPPTDDPFAQDKLALAAAALNKE</sequence>
<feature type="compositionally biased region" description="Basic and acidic residues" evidence="1">
    <location>
        <begin position="252"/>
        <end position="269"/>
    </location>
</feature>
<accession>A0A0C9W5F1</accession>